<keyword evidence="1" id="KW-0472">Membrane</keyword>
<keyword evidence="1" id="KW-0812">Transmembrane</keyword>
<reference evidence="2 3" key="1">
    <citation type="submission" date="2017-06" db="EMBL/GenBank/DDBJ databases">
        <title>Genome sequencing of cyanobaciteial culture collection at National Institute for Environmental Studies (NIES).</title>
        <authorList>
            <person name="Hirose Y."/>
            <person name="Shimura Y."/>
            <person name="Fujisawa T."/>
            <person name="Nakamura Y."/>
            <person name="Kawachi M."/>
        </authorList>
    </citation>
    <scope>NUCLEOTIDE SEQUENCE [LARGE SCALE GENOMIC DNA]</scope>
    <source>
        <strain evidence="2 3">NIES-267</strain>
    </source>
</reference>
<accession>A0A1Z4LLC7</accession>
<dbReference type="AlphaFoldDB" id="A0A1Z4LLC7"/>
<feature type="transmembrane region" description="Helical" evidence="1">
    <location>
        <begin position="33"/>
        <end position="62"/>
    </location>
</feature>
<organism evidence="2 3">
    <name type="scientific">Calothrix parasitica NIES-267</name>
    <dbReference type="NCBI Taxonomy" id="1973488"/>
    <lineage>
        <taxon>Bacteria</taxon>
        <taxon>Bacillati</taxon>
        <taxon>Cyanobacteriota</taxon>
        <taxon>Cyanophyceae</taxon>
        <taxon>Nostocales</taxon>
        <taxon>Calotrichaceae</taxon>
        <taxon>Calothrix</taxon>
    </lineage>
</organism>
<name>A0A1Z4LLC7_9CYAN</name>
<evidence type="ECO:0000313" key="2">
    <source>
        <dbReference type="EMBL" id="BAY82030.1"/>
    </source>
</evidence>
<keyword evidence="1" id="KW-1133">Transmembrane helix</keyword>
<keyword evidence="3" id="KW-1185">Reference proteome</keyword>
<protein>
    <submittedName>
        <fullName evidence="2">Uncharacterized protein</fullName>
    </submittedName>
</protein>
<dbReference type="Proteomes" id="UP000218418">
    <property type="component" value="Chromosome"/>
</dbReference>
<dbReference type="EMBL" id="AP018227">
    <property type="protein sequence ID" value="BAY82030.1"/>
    <property type="molecule type" value="Genomic_DNA"/>
</dbReference>
<proteinExistence type="predicted"/>
<gene>
    <name evidence="2" type="ORF">NIES267_15080</name>
</gene>
<evidence type="ECO:0000256" key="1">
    <source>
        <dbReference type="SAM" id="Phobius"/>
    </source>
</evidence>
<evidence type="ECO:0000313" key="3">
    <source>
        <dbReference type="Proteomes" id="UP000218418"/>
    </source>
</evidence>
<sequence>MLAVYPVLFILALCTIWLGLKIAEEVYRIAVIFTGAILLVMGFVSAPSVVQIGSVLLLLGVYQLYVWQPKFNIFVRNEVEAVQTVKCVEPGCE</sequence>